<reference evidence="2" key="1">
    <citation type="journal article" date="2020" name="Stud. Mycol.">
        <title>101 Dothideomycetes genomes: a test case for predicting lifestyles and emergence of pathogens.</title>
        <authorList>
            <person name="Haridas S."/>
            <person name="Albert R."/>
            <person name="Binder M."/>
            <person name="Bloem J."/>
            <person name="Labutti K."/>
            <person name="Salamov A."/>
            <person name="Andreopoulos B."/>
            <person name="Baker S."/>
            <person name="Barry K."/>
            <person name="Bills G."/>
            <person name="Bluhm B."/>
            <person name="Cannon C."/>
            <person name="Castanera R."/>
            <person name="Culley D."/>
            <person name="Daum C."/>
            <person name="Ezra D."/>
            <person name="Gonzalez J."/>
            <person name="Henrissat B."/>
            <person name="Kuo A."/>
            <person name="Liang C."/>
            <person name="Lipzen A."/>
            <person name="Lutzoni F."/>
            <person name="Magnuson J."/>
            <person name="Mondo S."/>
            <person name="Nolan M."/>
            <person name="Ohm R."/>
            <person name="Pangilinan J."/>
            <person name="Park H.-J."/>
            <person name="Ramirez L."/>
            <person name="Alfaro M."/>
            <person name="Sun H."/>
            <person name="Tritt A."/>
            <person name="Yoshinaga Y."/>
            <person name="Zwiers L.-H."/>
            <person name="Turgeon B."/>
            <person name="Goodwin S."/>
            <person name="Spatafora J."/>
            <person name="Crous P."/>
            <person name="Grigoriev I."/>
        </authorList>
    </citation>
    <scope>NUCLEOTIDE SEQUENCE</scope>
    <source>
        <strain evidence="2">CBS 119925</strain>
    </source>
</reference>
<sequence>MLTVPLYLEPRWWPGAHKVRGSRWRRAGIAWLGRGGREMNGCACKSCIPQAGKYSTPFLLKCSSDIVLQSIEDVIVFCVLLLRTIFHFSPLSTCSLSQYGTALRTYYVGRYMHRKASAHKPWNGNCHPLCHHKKSLCSSFPSAPPPPLSSAPSEAHSMDGAELPSPDAEDVDGIQDAGPALL</sequence>
<gene>
    <name evidence="2" type="ORF">M011DRAFT_110935</name>
</gene>
<evidence type="ECO:0000313" key="2">
    <source>
        <dbReference type="EMBL" id="KAF2751331.1"/>
    </source>
</evidence>
<protein>
    <submittedName>
        <fullName evidence="2">Uncharacterized protein</fullName>
    </submittedName>
</protein>
<organism evidence="2 3">
    <name type="scientific">Sporormia fimetaria CBS 119925</name>
    <dbReference type="NCBI Taxonomy" id="1340428"/>
    <lineage>
        <taxon>Eukaryota</taxon>
        <taxon>Fungi</taxon>
        <taxon>Dikarya</taxon>
        <taxon>Ascomycota</taxon>
        <taxon>Pezizomycotina</taxon>
        <taxon>Dothideomycetes</taxon>
        <taxon>Pleosporomycetidae</taxon>
        <taxon>Pleosporales</taxon>
        <taxon>Sporormiaceae</taxon>
        <taxon>Sporormia</taxon>
    </lineage>
</organism>
<evidence type="ECO:0000256" key="1">
    <source>
        <dbReference type="SAM" id="MobiDB-lite"/>
    </source>
</evidence>
<feature type="region of interest" description="Disordered" evidence="1">
    <location>
        <begin position="141"/>
        <end position="182"/>
    </location>
</feature>
<proteinExistence type="predicted"/>
<accession>A0A6A6VPW8</accession>
<dbReference type="AlphaFoldDB" id="A0A6A6VPW8"/>
<dbReference type="EMBL" id="MU006562">
    <property type="protein sequence ID" value="KAF2751331.1"/>
    <property type="molecule type" value="Genomic_DNA"/>
</dbReference>
<keyword evidence="3" id="KW-1185">Reference proteome</keyword>
<name>A0A6A6VPW8_9PLEO</name>
<dbReference type="Proteomes" id="UP000799440">
    <property type="component" value="Unassembled WGS sequence"/>
</dbReference>
<evidence type="ECO:0000313" key="3">
    <source>
        <dbReference type="Proteomes" id="UP000799440"/>
    </source>
</evidence>